<proteinExistence type="predicted"/>
<sequence>MKKKIKVIRIDNDKFYLDMLEGGIKTTNHINKAKDVTGLSFSVISWIMKGLSDKGHKPEIIEYLKK</sequence>
<reference evidence="1" key="1">
    <citation type="submission" date="2021-10" db="EMBL/GenBank/DDBJ databases">
        <authorList>
            <person name="Lavering E.D."/>
            <person name="James R."/>
            <person name="Fairholm J.D."/>
            <person name="Ogilvie B.H."/>
            <person name="Thurgood T.L."/>
            <person name="Robison R.A."/>
            <person name="Grose J.H."/>
        </authorList>
    </citation>
    <scope>NUCLEOTIDE SEQUENCE</scope>
</reference>
<name>A0AAE8YVS3_9CAUD</name>
<keyword evidence="2" id="KW-1185">Reference proteome</keyword>
<evidence type="ECO:0000313" key="1">
    <source>
        <dbReference type="EMBL" id="UGO50853.1"/>
    </source>
</evidence>
<dbReference type="EMBL" id="OK499991">
    <property type="protein sequence ID" value="UGO50853.1"/>
    <property type="molecule type" value="Genomic_DNA"/>
</dbReference>
<protein>
    <submittedName>
        <fullName evidence="1">Uncharacterized protein</fullName>
    </submittedName>
</protein>
<evidence type="ECO:0000313" key="2">
    <source>
        <dbReference type="Proteomes" id="UP000827460"/>
    </source>
</evidence>
<dbReference type="Proteomes" id="UP000827460">
    <property type="component" value="Segment"/>
</dbReference>
<accession>A0AAE8YVS3</accession>
<organism evidence="1 2">
    <name type="scientific">Bacillus phage vB_BanS_Sophrita</name>
    <dbReference type="NCBI Taxonomy" id="2894790"/>
    <lineage>
        <taxon>Viruses</taxon>
        <taxon>Duplodnaviria</taxon>
        <taxon>Heunggongvirae</taxon>
        <taxon>Uroviricota</taxon>
        <taxon>Caudoviricetes</taxon>
        <taxon>Joanripponvirinae</taxon>
        <taxon>Sophritavirus</taxon>
        <taxon>Sophritavirus sophrita</taxon>
    </lineage>
</organism>
<gene>
    <name evidence="1" type="ORF">SOPHRITA_266</name>
</gene>